<evidence type="ECO:0000313" key="19">
    <source>
        <dbReference type="EMBL" id="KAK2190456.1"/>
    </source>
</evidence>
<comment type="similarity">
    <text evidence="2">Belongs to the DEAD box helicase family. DEAH subfamily.</text>
</comment>
<accession>A0AAD9P915</accession>
<keyword evidence="7" id="KW-0221">Differentiation</keyword>
<dbReference type="GO" id="GO:0007283">
    <property type="term" value="P:spermatogenesis"/>
    <property type="evidence" value="ECO:0007669"/>
    <property type="project" value="UniProtKB-KW"/>
</dbReference>
<keyword evidence="10" id="KW-0067">ATP-binding</keyword>
<dbReference type="PROSITE" id="PS50304">
    <property type="entry name" value="TUDOR"/>
    <property type="match status" value="1"/>
</dbReference>
<evidence type="ECO:0000256" key="2">
    <source>
        <dbReference type="ARBA" id="ARBA00008792"/>
    </source>
</evidence>
<dbReference type="FunFam" id="3.40.50.300:FF:000946">
    <property type="entry name" value="putative ATP-dependent RNA helicase TDRD9"/>
    <property type="match status" value="1"/>
</dbReference>
<evidence type="ECO:0000256" key="15">
    <source>
        <dbReference type="SAM" id="MobiDB-lite"/>
    </source>
</evidence>
<dbReference type="InterPro" id="IPR027417">
    <property type="entry name" value="P-loop_NTPase"/>
</dbReference>
<evidence type="ECO:0000259" key="18">
    <source>
        <dbReference type="PROSITE" id="PS51194"/>
    </source>
</evidence>
<evidence type="ECO:0000256" key="13">
    <source>
        <dbReference type="ARBA" id="ARBA00023254"/>
    </source>
</evidence>
<organism evidence="19 20">
    <name type="scientific">Ridgeia piscesae</name>
    <name type="common">Tubeworm</name>
    <dbReference type="NCBI Taxonomy" id="27915"/>
    <lineage>
        <taxon>Eukaryota</taxon>
        <taxon>Metazoa</taxon>
        <taxon>Spiralia</taxon>
        <taxon>Lophotrochozoa</taxon>
        <taxon>Annelida</taxon>
        <taxon>Polychaeta</taxon>
        <taxon>Sedentaria</taxon>
        <taxon>Canalipalpata</taxon>
        <taxon>Sabellida</taxon>
        <taxon>Siboglinidae</taxon>
        <taxon>Ridgeia</taxon>
    </lineage>
</organism>
<dbReference type="GO" id="GO:0016787">
    <property type="term" value="F:hydrolase activity"/>
    <property type="evidence" value="ECO:0007669"/>
    <property type="project" value="UniProtKB-KW"/>
</dbReference>
<reference evidence="19" key="1">
    <citation type="journal article" date="2023" name="Mol. Biol. Evol.">
        <title>Third-Generation Sequencing Reveals the Adaptive Role of the Epigenome in Three Deep-Sea Polychaetes.</title>
        <authorList>
            <person name="Perez M."/>
            <person name="Aroh O."/>
            <person name="Sun Y."/>
            <person name="Lan Y."/>
            <person name="Juniper S.K."/>
            <person name="Young C.R."/>
            <person name="Angers B."/>
            <person name="Qian P.Y."/>
        </authorList>
    </citation>
    <scope>NUCLEOTIDE SEQUENCE</scope>
    <source>
        <strain evidence="19">R07B-5</strain>
    </source>
</reference>
<dbReference type="GO" id="GO:0030154">
    <property type="term" value="P:cell differentiation"/>
    <property type="evidence" value="ECO:0007669"/>
    <property type="project" value="UniProtKB-KW"/>
</dbReference>
<feature type="domain" description="Tudor" evidence="16">
    <location>
        <begin position="977"/>
        <end position="1040"/>
    </location>
</feature>
<dbReference type="SMART" id="SM00333">
    <property type="entry name" value="TUDOR"/>
    <property type="match status" value="1"/>
</dbReference>
<dbReference type="PANTHER" id="PTHR18934">
    <property type="entry name" value="ATP-DEPENDENT RNA HELICASE"/>
    <property type="match status" value="1"/>
</dbReference>
<dbReference type="Proteomes" id="UP001209878">
    <property type="component" value="Unassembled WGS sequence"/>
</dbReference>
<feature type="domain" description="Helicase C-terminal" evidence="18">
    <location>
        <begin position="373"/>
        <end position="555"/>
    </location>
</feature>
<evidence type="ECO:0000256" key="7">
    <source>
        <dbReference type="ARBA" id="ARBA00022782"/>
    </source>
</evidence>
<dbReference type="EC" id="3.6.4.13" evidence="3"/>
<evidence type="ECO:0000313" key="20">
    <source>
        <dbReference type="Proteomes" id="UP001209878"/>
    </source>
</evidence>
<protein>
    <recommendedName>
        <fullName evidence="3">RNA helicase</fullName>
        <ecNumber evidence="3">3.6.4.13</ecNumber>
    </recommendedName>
</protein>
<evidence type="ECO:0000256" key="11">
    <source>
        <dbReference type="ARBA" id="ARBA00022871"/>
    </source>
</evidence>
<keyword evidence="5" id="KW-0963">Cytoplasm</keyword>
<evidence type="ECO:0000256" key="10">
    <source>
        <dbReference type="ARBA" id="ARBA00022840"/>
    </source>
</evidence>
<comment type="caution">
    <text evidence="19">The sequence shown here is derived from an EMBL/GenBank/DDBJ whole genome shotgun (WGS) entry which is preliminary data.</text>
</comment>
<dbReference type="SMART" id="SM00487">
    <property type="entry name" value="DEXDc"/>
    <property type="match status" value="1"/>
</dbReference>
<dbReference type="Gene3D" id="2.30.30.140">
    <property type="match status" value="1"/>
</dbReference>
<dbReference type="GO" id="GO:0005524">
    <property type="term" value="F:ATP binding"/>
    <property type="evidence" value="ECO:0007669"/>
    <property type="project" value="UniProtKB-KW"/>
</dbReference>
<dbReference type="FunFam" id="1.20.120.1080:FF:000081">
    <property type="entry name" value="Tudor domain containing 9"/>
    <property type="match status" value="1"/>
</dbReference>
<feature type="region of interest" description="Disordered" evidence="15">
    <location>
        <begin position="33"/>
        <end position="52"/>
    </location>
</feature>
<evidence type="ECO:0000256" key="1">
    <source>
        <dbReference type="ARBA" id="ARBA00004496"/>
    </source>
</evidence>
<evidence type="ECO:0000256" key="12">
    <source>
        <dbReference type="ARBA" id="ARBA00023158"/>
    </source>
</evidence>
<evidence type="ECO:0000256" key="6">
    <source>
        <dbReference type="ARBA" id="ARBA00022741"/>
    </source>
</evidence>
<dbReference type="SMART" id="SM00847">
    <property type="entry name" value="HA2"/>
    <property type="match status" value="1"/>
</dbReference>
<dbReference type="PROSITE" id="PS51192">
    <property type="entry name" value="HELICASE_ATP_BIND_1"/>
    <property type="match status" value="1"/>
</dbReference>
<feature type="compositionally biased region" description="Basic and acidic residues" evidence="15">
    <location>
        <begin position="33"/>
        <end position="42"/>
    </location>
</feature>
<dbReference type="SUPFAM" id="SSF52540">
    <property type="entry name" value="P-loop containing nucleoside triphosphate hydrolases"/>
    <property type="match status" value="1"/>
</dbReference>
<keyword evidence="20" id="KW-1185">Reference proteome</keyword>
<evidence type="ECO:0000259" key="17">
    <source>
        <dbReference type="PROSITE" id="PS51192"/>
    </source>
</evidence>
<feature type="domain" description="Helicase ATP-binding" evidence="17">
    <location>
        <begin position="159"/>
        <end position="325"/>
    </location>
</feature>
<evidence type="ECO:0000256" key="14">
    <source>
        <dbReference type="ARBA" id="ARBA00047984"/>
    </source>
</evidence>
<evidence type="ECO:0000256" key="3">
    <source>
        <dbReference type="ARBA" id="ARBA00012552"/>
    </source>
</evidence>
<dbReference type="InterPro" id="IPR007502">
    <property type="entry name" value="Helicase-assoc_dom"/>
</dbReference>
<dbReference type="InterPro" id="IPR011545">
    <property type="entry name" value="DEAD/DEAH_box_helicase_dom"/>
</dbReference>
<keyword evidence="8" id="KW-0378">Hydrolase</keyword>
<evidence type="ECO:0000259" key="16">
    <source>
        <dbReference type="PROSITE" id="PS50304"/>
    </source>
</evidence>
<keyword evidence="6" id="KW-0547">Nucleotide-binding</keyword>
<dbReference type="PANTHER" id="PTHR18934:SF113">
    <property type="entry name" value="ATP-DEPENDENT RNA HELICASE TDRD9"/>
    <property type="match status" value="1"/>
</dbReference>
<dbReference type="InterPro" id="IPR002999">
    <property type="entry name" value="Tudor"/>
</dbReference>
<dbReference type="SMART" id="SM00490">
    <property type="entry name" value="HELICc"/>
    <property type="match status" value="1"/>
</dbReference>
<dbReference type="InterPro" id="IPR001650">
    <property type="entry name" value="Helicase_C-like"/>
</dbReference>
<dbReference type="Pfam" id="PF00567">
    <property type="entry name" value="TUDOR"/>
    <property type="match status" value="1"/>
</dbReference>
<dbReference type="GO" id="GO:0003724">
    <property type="term" value="F:RNA helicase activity"/>
    <property type="evidence" value="ECO:0007669"/>
    <property type="project" value="UniProtKB-EC"/>
</dbReference>
<keyword evidence="4" id="KW-0217">Developmental protein</keyword>
<proteinExistence type="inferred from homology"/>
<dbReference type="Gene3D" id="1.20.120.1080">
    <property type="match status" value="1"/>
</dbReference>
<comment type="catalytic activity">
    <reaction evidence="14">
        <text>ATP + H2O = ADP + phosphate + H(+)</text>
        <dbReference type="Rhea" id="RHEA:13065"/>
        <dbReference type="ChEBI" id="CHEBI:15377"/>
        <dbReference type="ChEBI" id="CHEBI:15378"/>
        <dbReference type="ChEBI" id="CHEBI:30616"/>
        <dbReference type="ChEBI" id="CHEBI:43474"/>
        <dbReference type="ChEBI" id="CHEBI:456216"/>
        <dbReference type="EC" id="3.6.4.13"/>
    </reaction>
</comment>
<dbReference type="Gene3D" id="3.40.50.300">
    <property type="entry name" value="P-loop containing nucleotide triphosphate hydrolases"/>
    <property type="match status" value="2"/>
</dbReference>
<keyword evidence="11" id="KW-0744">Spermatogenesis</keyword>
<dbReference type="InterPro" id="IPR014001">
    <property type="entry name" value="Helicase_ATP-bd"/>
</dbReference>
<evidence type="ECO:0000256" key="4">
    <source>
        <dbReference type="ARBA" id="ARBA00022473"/>
    </source>
</evidence>
<sequence length="1481" mass="167776">MSRMGTEVTLEQIDDWFKIGKKVKVESLPRSKVGGRELDPETGRGVQPTRPDVFIPPYKRHVRIGNPNQTAYAHHYQQLDADAMAHHNPRDTLEGAMGGESEAGDLEQLEQESMVSGLSAVLPPAGMTEEEAVQVYNNYNFSHKYDPELSITQYREEIVSTIESNQVTVIQGPTGSGKTTQVPQYILDHCAGQNRYCNIVVTQPRRIAAMSIARRVCQERGWQPGGICGYQVRLKHIILDEVSTDYTHSTHTSLDEVSTDYTPQYTHIILDEVHERDQESDFCLLVARKLLRTNSRDVKIILMSATIDSQLFAQYFSLPVRGVLEPAPVMTVQGQSYTVSEYYLEDLHPLGDLPLLDPGTPGIPPESHRLVQRLIKQLDVIEAQQYGADDNGLSLKRGSVLVFLPGLSEINELDELLRQIEHERKLVILPLHSSITLEEQCQVFRPNHRGTRKIILSTNIAESSITVADIKYVIDFCLTKNLECDAATNFTSLQVQWASQANMAQRKGRAGRVSNGRVYRMVTRSFYADYILEYGTPEMQRCPLDQLVLHVKVLDLGEPKAILGLALSPPNLDDIERTILMLKQVGALASLRSGAVNPHDGRLTFVGRVLASLPVDIRVGKLVMLGHVFGMLDEAIIIGASLSLKSFFARPFKKYLEAYRHKFGWARDSFSDCLAYLNAYNTWLTHKETEMFLTGQWSESQWAMHNYIQLRRIKEVAQLIDDLKKRLAMFNIRVPTGPAVRRSTYAHTPEGQLVLKMVLCGAFYPNYFVKGESDEEEAMRFMSGRNPFTTVMVKGLPSNQGALYRENLENMFSRCDGVRKPKIHFEETRAYIEFVRDSSAKHEVSRILPAVYLAIRTRQLRLPLELQLLDADFVRQKMQQQLSIQQDCNTKALQRLRTNRVKAVSDGAGDMGDKMVQQVALPTPHQTIVPIYITEILNCGHFWAHYGDEDTWRELSQLHQRINEYRGQNLKPLPREAITVGSFCLAPFEDETREYYRARIEKLDRERNPTKVQLFFPDYGNVDWSDVKDLRTLESQFQQLDFQAFECELCGVKPSAIKCPNGRWTEEAKQRFVRLTMNNNLFAKVYSIVHGVLRLDLYEKLAGTRDLHINQELIAMCYADKAEESLVSKRDHLQREELALAPPRTPFQGSTLGESHVEFSLTKDDMAELRSLVRKRGSKIVLNGPWNPYEMNFYSMTHVGRLRAARIEQDSVNSVALDDEPHDSTSRMMVAAYVGLNPSGTVMMARDTTIMPNIPGLPALVTLLFAPSAELRTDPARTQYTGALCGLGWDENTGGPALPDHDIEIAFDVKFDVEDLSMINGVRIAINIAVGSENSVADWGPDAVIKIQTAARDKLLRLIKKRREPKEPKYFARPHLWNQVAPEDLLHPQIQEMAAGTVLLNLHCGIALNQTDDSDEDAEKTRSKILIEKKKHIEELHSKASRSVEREDIECLLCKEKLHSPRELMLHLATRGHCQQEAALL</sequence>
<dbReference type="Pfam" id="PF00271">
    <property type="entry name" value="Helicase_C"/>
    <property type="match status" value="1"/>
</dbReference>
<dbReference type="EMBL" id="JAODUO010000079">
    <property type="protein sequence ID" value="KAK2190456.1"/>
    <property type="molecule type" value="Genomic_DNA"/>
</dbReference>
<dbReference type="Gene3D" id="2.40.50.90">
    <property type="match status" value="1"/>
</dbReference>
<evidence type="ECO:0000256" key="5">
    <source>
        <dbReference type="ARBA" id="ARBA00022490"/>
    </source>
</evidence>
<dbReference type="GO" id="GO:0051321">
    <property type="term" value="P:meiotic cell cycle"/>
    <property type="evidence" value="ECO:0007669"/>
    <property type="project" value="UniProtKB-KW"/>
</dbReference>
<keyword evidence="12" id="KW-0943">RNA-mediated gene silencing</keyword>
<comment type="subcellular location">
    <subcellularLocation>
        <location evidence="1">Cytoplasm</location>
    </subcellularLocation>
</comment>
<dbReference type="CDD" id="cd18791">
    <property type="entry name" value="SF2_C_RHA"/>
    <property type="match status" value="1"/>
</dbReference>
<keyword evidence="9" id="KW-0347">Helicase</keyword>
<dbReference type="GO" id="GO:0005737">
    <property type="term" value="C:cytoplasm"/>
    <property type="evidence" value="ECO:0007669"/>
    <property type="project" value="UniProtKB-SubCell"/>
</dbReference>
<evidence type="ECO:0000256" key="8">
    <source>
        <dbReference type="ARBA" id="ARBA00022801"/>
    </source>
</evidence>
<gene>
    <name evidence="19" type="ORF">NP493_81g02000</name>
</gene>
<dbReference type="Pfam" id="PF00270">
    <property type="entry name" value="DEAD"/>
    <property type="match status" value="1"/>
</dbReference>
<dbReference type="SUPFAM" id="SSF63748">
    <property type="entry name" value="Tudor/PWWP/MBT"/>
    <property type="match status" value="1"/>
</dbReference>
<name>A0AAD9P915_RIDPI</name>
<evidence type="ECO:0000256" key="9">
    <source>
        <dbReference type="ARBA" id="ARBA00022806"/>
    </source>
</evidence>
<dbReference type="InterPro" id="IPR035437">
    <property type="entry name" value="SNase_OB-fold_sf"/>
</dbReference>
<keyword evidence="13" id="KW-0469">Meiosis</keyword>
<dbReference type="GO" id="GO:0003723">
    <property type="term" value="F:RNA binding"/>
    <property type="evidence" value="ECO:0007669"/>
    <property type="project" value="TreeGrafter"/>
</dbReference>
<dbReference type="PROSITE" id="PS51194">
    <property type="entry name" value="HELICASE_CTER"/>
    <property type="match status" value="1"/>
</dbReference>
<dbReference type="GO" id="GO:0031047">
    <property type="term" value="P:regulatory ncRNA-mediated gene silencing"/>
    <property type="evidence" value="ECO:0007669"/>
    <property type="project" value="UniProtKB-KW"/>
</dbReference>